<feature type="compositionally biased region" description="Basic and acidic residues" evidence="1">
    <location>
        <begin position="234"/>
        <end position="248"/>
    </location>
</feature>
<proteinExistence type="predicted"/>
<keyword evidence="4" id="KW-1185">Reference proteome</keyword>
<organism evidence="3 4">
    <name type="scientific">Arthrobotrys conoides</name>
    <dbReference type="NCBI Taxonomy" id="74498"/>
    <lineage>
        <taxon>Eukaryota</taxon>
        <taxon>Fungi</taxon>
        <taxon>Dikarya</taxon>
        <taxon>Ascomycota</taxon>
        <taxon>Pezizomycotina</taxon>
        <taxon>Orbiliomycetes</taxon>
        <taxon>Orbiliales</taxon>
        <taxon>Orbiliaceae</taxon>
        <taxon>Arthrobotrys</taxon>
    </lineage>
</organism>
<evidence type="ECO:0000313" key="3">
    <source>
        <dbReference type="EMBL" id="KAK6518036.1"/>
    </source>
</evidence>
<sequence length="266" mass="30332">MSTDTPIIASAIVIPPNATQPSPPPSSRLKRRESSDDTPTDSINPKRTRLAPGSGQDEKSRSQRLFGSFLGNLGRVSQDTRTRKRQEVEAKMQEKMRVQQEEDKADLKRNREVKEEEKKAFASHAAQVRRRNESHMANFLSTKSKSKIYYRPWKLLRSQELIIEKQKEIAARNRSPSPIPAHSGYLMDISATRSISPATIRGQGRDSEEKELDNEDTKMQEDVSIVPSNRYQGLRRDSKDPEARDKESSPVLIVRPGDEEEEMVEY</sequence>
<protein>
    <recommendedName>
        <fullName evidence="2">Pinin/SDK/MemA protein domain-containing protein</fullName>
    </recommendedName>
</protein>
<dbReference type="EMBL" id="JAVHJM010000002">
    <property type="protein sequence ID" value="KAK6518036.1"/>
    <property type="molecule type" value="Genomic_DNA"/>
</dbReference>
<dbReference type="InterPro" id="IPR006786">
    <property type="entry name" value="Pinin_SDK_MemA"/>
</dbReference>
<dbReference type="Pfam" id="PF04696">
    <property type="entry name" value="Pinin_SDK_memA"/>
    <property type="match status" value="1"/>
</dbReference>
<name>A0AAN8S2K1_9PEZI</name>
<feature type="region of interest" description="Disordered" evidence="1">
    <location>
        <begin position="1"/>
        <end position="131"/>
    </location>
</feature>
<comment type="caution">
    <text evidence="3">The sequence shown here is derived from an EMBL/GenBank/DDBJ whole genome shotgun (WGS) entry which is preliminary data.</text>
</comment>
<gene>
    <name evidence="3" type="ORF">TWF506_005201</name>
</gene>
<evidence type="ECO:0000256" key="1">
    <source>
        <dbReference type="SAM" id="MobiDB-lite"/>
    </source>
</evidence>
<feature type="region of interest" description="Disordered" evidence="1">
    <location>
        <begin position="196"/>
        <end position="266"/>
    </location>
</feature>
<feature type="compositionally biased region" description="Basic and acidic residues" evidence="1">
    <location>
        <begin position="78"/>
        <end position="120"/>
    </location>
</feature>
<feature type="domain" description="Pinin/SDK/MemA protein" evidence="2">
    <location>
        <begin position="56"/>
        <end position="168"/>
    </location>
</feature>
<reference evidence="3 4" key="1">
    <citation type="submission" date="2019-10" db="EMBL/GenBank/DDBJ databases">
        <authorList>
            <person name="Palmer J.M."/>
        </authorList>
    </citation>
    <scope>NUCLEOTIDE SEQUENCE [LARGE SCALE GENOMIC DNA]</scope>
    <source>
        <strain evidence="3 4">TWF506</strain>
    </source>
</reference>
<evidence type="ECO:0000259" key="2">
    <source>
        <dbReference type="Pfam" id="PF04696"/>
    </source>
</evidence>
<accession>A0AAN8S2K1</accession>
<dbReference type="AlphaFoldDB" id="A0AAN8S2K1"/>
<evidence type="ECO:0000313" key="4">
    <source>
        <dbReference type="Proteomes" id="UP001307849"/>
    </source>
</evidence>
<dbReference type="Proteomes" id="UP001307849">
    <property type="component" value="Unassembled WGS sequence"/>
</dbReference>